<reference evidence="3" key="2">
    <citation type="submission" date="2020-05" db="UniProtKB">
        <authorList>
            <consortium name="EnsemblMetazoa"/>
        </authorList>
    </citation>
    <scope>IDENTIFICATION</scope>
    <source>
        <strain evidence="3">JHB</strain>
    </source>
</reference>
<reference evidence="2" key="1">
    <citation type="submission" date="2007-03" db="EMBL/GenBank/DDBJ databases">
        <title>Annotation of Culex pipiens quinquefasciatus.</title>
        <authorList>
            <consortium name="The Broad Institute Genome Sequencing Platform"/>
            <person name="Atkinson P.W."/>
            <person name="Hemingway J."/>
            <person name="Christensen B.M."/>
            <person name="Higgs S."/>
            <person name="Kodira C."/>
            <person name="Hannick L."/>
            <person name="Megy K."/>
            <person name="O'Leary S."/>
            <person name="Pearson M."/>
            <person name="Haas B.J."/>
            <person name="Mauceli E."/>
            <person name="Wortman J.R."/>
            <person name="Lee N.H."/>
            <person name="Guigo R."/>
            <person name="Stanke M."/>
            <person name="Alvarado L."/>
            <person name="Amedeo P."/>
            <person name="Antoine C.H."/>
            <person name="Arensburger P."/>
            <person name="Bidwell S.L."/>
            <person name="Crawford M."/>
            <person name="Camaro F."/>
            <person name="Devon K."/>
            <person name="Engels R."/>
            <person name="Hammond M."/>
            <person name="Howarth C."/>
            <person name="Koehrsen M."/>
            <person name="Lawson D."/>
            <person name="Montgomery P."/>
            <person name="Nene V."/>
            <person name="Nusbaum C."/>
            <person name="Puiu D."/>
            <person name="Romero-Severson J."/>
            <person name="Severson D.W."/>
            <person name="Shumway M."/>
            <person name="Sisk P."/>
            <person name="Stolte C."/>
            <person name="Zeng Q."/>
            <person name="Eisenstadt E."/>
            <person name="Fraser-Liggett C."/>
            <person name="Strausberg R."/>
            <person name="Galagan J."/>
            <person name="Birren B."/>
            <person name="Collins F.H."/>
        </authorList>
    </citation>
    <scope>NUCLEOTIDE SEQUENCE [LARGE SCALE GENOMIC DNA]</scope>
    <source>
        <strain evidence="2">JHB</strain>
    </source>
</reference>
<dbReference type="EMBL" id="DS232014">
    <property type="protein sequence ID" value="EDS31889.1"/>
    <property type="molecule type" value="Genomic_DNA"/>
</dbReference>
<sequence>MCVLLSHVYLRTTKENQKEELTSPTRTKERTEHRSQTKTTSYGNYYSKNKTRTRTSAEK</sequence>
<feature type="region of interest" description="Disordered" evidence="1">
    <location>
        <begin position="14"/>
        <end position="59"/>
    </location>
</feature>
<proteinExistence type="predicted"/>
<feature type="compositionally biased region" description="Basic and acidic residues" evidence="1">
    <location>
        <begin position="14"/>
        <end position="35"/>
    </location>
</feature>
<dbReference type="AlphaFoldDB" id="B0WNP8"/>
<keyword evidence="4" id="KW-1185">Reference proteome</keyword>
<name>B0WNP8_CULQU</name>
<dbReference type="HOGENOM" id="CLU_2963047_0_0_1"/>
<evidence type="ECO:0000313" key="2">
    <source>
        <dbReference type="EMBL" id="EDS31889.1"/>
    </source>
</evidence>
<evidence type="ECO:0000256" key="1">
    <source>
        <dbReference type="SAM" id="MobiDB-lite"/>
    </source>
</evidence>
<dbReference type="Proteomes" id="UP000002320">
    <property type="component" value="Unassembled WGS sequence"/>
</dbReference>
<dbReference type="VEuPathDB" id="VectorBase:CPIJ008590"/>
<gene>
    <name evidence="3" type="primary">6041020</name>
    <name evidence="2" type="ORF">CpipJ_CPIJ008590</name>
</gene>
<dbReference type="InParanoid" id="B0WNP8"/>
<dbReference type="EnsemblMetazoa" id="CPIJ008590-RA">
    <property type="protein sequence ID" value="CPIJ008590-PA"/>
    <property type="gene ID" value="CPIJ008590"/>
</dbReference>
<protein>
    <submittedName>
        <fullName evidence="2 3">Uncharacterized protein</fullName>
    </submittedName>
</protein>
<feature type="compositionally biased region" description="Polar residues" evidence="1">
    <location>
        <begin position="37"/>
        <end position="48"/>
    </location>
</feature>
<organism>
    <name type="scientific">Culex quinquefasciatus</name>
    <name type="common">Southern house mosquito</name>
    <name type="synonym">Culex pungens</name>
    <dbReference type="NCBI Taxonomy" id="7176"/>
    <lineage>
        <taxon>Eukaryota</taxon>
        <taxon>Metazoa</taxon>
        <taxon>Ecdysozoa</taxon>
        <taxon>Arthropoda</taxon>
        <taxon>Hexapoda</taxon>
        <taxon>Insecta</taxon>
        <taxon>Pterygota</taxon>
        <taxon>Neoptera</taxon>
        <taxon>Endopterygota</taxon>
        <taxon>Diptera</taxon>
        <taxon>Nematocera</taxon>
        <taxon>Culicoidea</taxon>
        <taxon>Culicidae</taxon>
        <taxon>Culicinae</taxon>
        <taxon>Culicini</taxon>
        <taxon>Culex</taxon>
        <taxon>Culex</taxon>
    </lineage>
</organism>
<dbReference type="KEGG" id="cqu:CpipJ_CPIJ008590"/>
<evidence type="ECO:0000313" key="4">
    <source>
        <dbReference type="Proteomes" id="UP000002320"/>
    </source>
</evidence>
<accession>B0WNP8</accession>
<evidence type="ECO:0000313" key="3">
    <source>
        <dbReference type="EnsemblMetazoa" id="CPIJ008590-PA"/>
    </source>
</evidence>